<dbReference type="Proteomes" id="UP000237968">
    <property type="component" value="Unassembled WGS sequence"/>
</dbReference>
<evidence type="ECO:0000256" key="2">
    <source>
        <dbReference type="SAM" id="SignalP"/>
    </source>
</evidence>
<dbReference type="AlphaFoldDB" id="A0A2S9YLA7"/>
<dbReference type="OrthoDB" id="9834370at2"/>
<accession>A0A2S9YLA7</accession>
<evidence type="ECO:0008006" key="5">
    <source>
        <dbReference type="Google" id="ProtNLM"/>
    </source>
</evidence>
<evidence type="ECO:0000313" key="3">
    <source>
        <dbReference type="EMBL" id="PRQ05816.1"/>
    </source>
</evidence>
<sequence>MRSRALFLLAAPLLSLACGRGGQGDATVQPSGPVEASAPEGGDNLVNPAELGAPTRWEIDGTTIAEDPSLPLALDRALRDHGRRADEVQDHVVVDLNDDARLDAVLLLPAPAVAGAYDLLVLLSDGESIRVHEISELVDGASFAAAVVPIVDGPTLIAVGPRLGSCERGPEWSFLRPTGALLEGVGRIAVEPYDCAEAEASIEFLRDENGRVSAVELRHGQAVTRHVWDASVGSFKG</sequence>
<evidence type="ECO:0000256" key="1">
    <source>
        <dbReference type="SAM" id="MobiDB-lite"/>
    </source>
</evidence>
<feature type="region of interest" description="Disordered" evidence="1">
    <location>
        <begin position="21"/>
        <end position="46"/>
    </location>
</feature>
<name>A0A2S9YLA7_9BACT</name>
<dbReference type="EMBL" id="PVNK01000005">
    <property type="protein sequence ID" value="PRQ05816.1"/>
    <property type="molecule type" value="Genomic_DNA"/>
</dbReference>
<gene>
    <name evidence="3" type="ORF">ENSA5_01360</name>
</gene>
<dbReference type="PROSITE" id="PS51257">
    <property type="entry name" value="PROKAR_LIPOPROTEIN"/>
    <property type="match status" value="1"/>
</dbReference>
<organism evidence="3 4">
    <name type="scientific">Enhygromyxa salina</name>
    <dbReference type="NCBI Taxonomy" id="215803"/>
    <lineage>
        <taxon>Bacteria</taxon>
        <taxon>Pseudomonadati</taxon>
        <taxon>Myxococcota</taxon>
        <taxon>Polyangia</taxon>
        <taxon>Nannocystales</taxon>
        <taxon>Nannocystaceae</taxon>
        <taxon>Enhygromyxa</taxon>
    </lineage>
</organism>
<proteinExistence type="predicted"/>
<dbReference type="RefSeq" id="WP_146155172.1">
    <property type="nucleotide sequence ID" value="NZ_PVNK01000005.1"/>
</dbReference>
<comment type="caution">
    <text evidence="3">The sequence shown here is derived from an EMBL/GenBank/DDBJ whole genome shotgun (WGS) entry which is preliminary data.</text>
</comment>
<protein>
    <recommendedName>
        <fullName evidence="5">Lipoprotein</fullName>
    </recommendedName>
</protein>
<reference evidence="3 4" key="1">
    <citation type="submission" date="2018-03" db="EMBL/GenBank/DDBJ databases">
        <title>Draft Genome Sequences of the Obligatory Marine Myxobacteria Enhygromyxa salina SWB005.</title>
        <authorList>
            <person name="Poehlein A."/>
            <person name="Moghaddam J.A."/>
            <person name="Harms H."/>
            <person name="Alanjari M."/>
            <person name="Koenig G.M."/>
            <person name="Daniel R."/>
            <person name="Schaeberle T.F."/>
        </authorList>
    </citation>
    <scope>NUCLEOTIDE SEQUENCE [LARGE SCALE GENOMIC DNA]</scope>
    <source>
        <strain evidence="3 4">SWB005</strain>
    </source>
</reference>
<keyword evidence="4" id="KW-1185">Reference proteome</keyword>
<keyword evidence="2" id="KW-0732">Signal</keyword>
<feature type="chain" id="PRO_5015511194" description="Lipoprotein" evidence="2">
    <location>
        <begin position="18"/>
        <end position="237"/>
    </location>
</feature>
<feature type="signal peptide" evidence="2">
    <location>
        <begin position="1"/>
        <end position="17"/>
    </location>
</feature>
<evidence type="ECO:0000313" key="4">
    <source>
        <dbReference type="Proteomes" id="UP000237968"/>
    </source>
</evidence>